<evidence type="ECO:0000313" key="2">
    <source>
        <dbReference type="Proteomes" id="UP000549882"/>
    </source>
</evidence>
<organism evidence="1 2">
    <name type="scientific">Rhizobium paranaense</name>
    <dbReference type="NCBI Taxonomy" id="1650438"/>
    <lineage>
        <taxon>Bacteria</taxon>
        <taxon>Pseudomonadati</taxon>
        <taxon>Pseudomonadota</taxon>
        <taxon>Alphaproteobacteria</taxon>
        <taxon>Hyphomicrobiales</taxon>
        <taxon>Rhizobiaceae</taxon>
        <taxon>Rhizobium/Agrobacterium group</taxon>
        <taxon>Rhizobium</taxon>
    </lineage>
</organism>
<keyword evidence="2" id="KW-1185">Reference proteome</keyword>
<sequence length="69" mass="7614">MGISLLSACTFRLRRRICSKWDRGSTVAALGSAYVLSVPRHLGDRIVTGDQRVPGRCGKVQCDHRKDDA</sequence>
<dbReference type="Proteomes" id="UP000549882">
    <property type="component" value="Unassembled WGS sequence"/>
</dbReference>
<accession>A0A7W8XY44</accession>
<name>A0A7W8XY44_9HYPH</name>
<dbReference type="EMBL" id="JACHBI010000023">
    <property type="protein sequence ID" value="MBB5577687.1"/>
    <property type="molecule type" value="Genomic_DNA"/>
</dbReference>
<evidence type="ECO:0000313" key="1">
    <source>
        <dbReference type="EMBL" id="MBB5577687.1"/>
    </source>
</evidence>
<gene>
    <name evidence="1" type="ORF">GGD50_006342</name>
</gene>
<reference evidence="1 2" key="1">
    <citation type="submission" date="2020-08" db="EMBL/GenBank/DDBJ databases">
        <title>Genomic Encyclopedia of Type Strains, Phase IV (KMG-V): Genome sequencing to study the core and pangenomes of soil and plant-associated prokaryotes.</title>
        <authorList>
            <person name="Whitman W."/>
        </authorList>
    </citation>
    <scope>NUCLEOTIDE SEQUENCE [LARGE SCALE GENOMIC DNA]</scope>
    <source>
        <strain evidence="1 2">SEMIA 4064</strain>
    </source>
</reference>
<dbReference type="AlphaFoldDB" id="A0A7W8XY44"/>
<protein>
    <submittedName>
        <fullName evidence="1">Uncharacterized protein</fullName>
    </submittedName>
</protein>
<comment type="caution">
    <text evidence="1">The sequence shown here is derived from an EMBL/GenBank/DDBJ whole genome shotgun (WGS) entry which is preliminary data.</text>
</comment>
<proteinExistence type="predicted"/>